<comment type="caution">
    <text evidence="2">The sequence shown here is derived from an EMBL/GenBank/DDBJ whole genome shotgun (WGS) entry which is preliminary data.</text>
</comment>
<protein>
    <submittedName>
        <fullName evidence="2">Uncharacterized protein</fullName>
    </submittedName>
</protein>
<reference evidence="2 3" key="1">
    <citation type="journal article" date="2024" name="G3 (Bethesda)">
        <title>Genome assembly of Hibiscus sabdariffa L. provides insights into metabolisms of medicinal natural products.</title>
        <authorList>
            <person name="Kim T."/>
        </authorList>
    </citation>
    <scope>NUCLEOTIDE SEQUENCE [LARGE SCALE GENOMIC DNA]</scope>
    <source>
        <strain evidence="2">TK-2024</strain>
        <tissue evidence="2">Old leaves</tissue>
    </source>
</reference>
<dbReference type="PANTHER" id="PTHR38937">
    <property type="entry name" value="MEMBRANE PROTEIN OF ER BODY-LIKE PROTEIN"/>
    <property type="match status" value="1"/>
</dbReference>
<proteinExistence type="predicted"/>
<evidence type="ECO:0000313" key="2">
    <source>
        <dbReference type="EMBL" id="KAK8513144.1"/>
    </source>
</evidence>
<dbReference type="InterPro" id="IPR052843">
    <property type="entry name" value="ER_body_metal_sequester"/>
</dbReference>
<keyword evidence="3" id="KW-1185">Reference proteome</keyword>
<evidence type="ECO:0000313" key="3">
    <source>
        <dbReference type="Proteomes" id="UP001472677"/>
    </source>
</evidence>
<feature type="compositionally biased region" description="Polar residues" evidence="1">
    <location>
        <begin position="403"/>
        <end position="415"/>
    </location>
</feature>
<feature type="region of interest" description="Disordered" evidence="1">
    <location>
        <begin position="352"/>
        <end position="443"/>
    </location>
</feature>
<feature type="compositionally biased region" description="Polar residues" evidence="1">
    <location>
        <begin position="366"/>
        <end position="389"/>
    </location>
</feature>
<dbReference type="Proteomes" id="UP001472677">
    <property type="component" value="Unassembled WGS sequence"/>
</dbReference>
<name>A0ABR2C1V9_9ROSI</name>
<dbReference type="EMBL" id="JBBPBM010000070">
    <property type="protein sequence ID" value="KAK8513144.1"/>
    <property type="molecule type" value="Genomic_DNA"/>
</dbReference>
<accession>A0ABR2C1V9</accession>
<organism evidence="2 3">
    <name type="scientific">Hibiscus sabdariffa</name>
    <name type="common">roselle</name>
    <dbReference type="NCBI Taxonomy" id="183260"/>
    <lineage>
        <taxon>Eukaryota</taxon>
        <taxon>Viridiplantae</taxon>
        <taxon>Streptophyta</taxon>
        <taxon>Embryophyta</taxon>
        <taxon>Tracheophyta</taxon>
        <taxon>Spermatophyta</taxon>
        <taxon>Magnoliopsida</taxon>
        <taxon>eudicotyledons</taxon>
        <taxon>Gunneridae</taxon>
        <taxon>Pentapetalae</taxon>
        <taxon>rosids</taxon>
        <taxon>malvids</taxon>
        <taxon>Malvales</taxon>
        <taxon>Malvaceae</taxon>
        <taxon>Malvoideae</taxon>
        <taxon>Hibiscus</taxon>
    </lineage>
</organism>
<dbReference type="PANTHER" id="PTHR38937:SF2">
    <property type="entry name" value="MEMBRANE PROTEIN OF ER BODY-LIKE PROTEIN ISOFORM X1"/>
    <property type="match status" value="1"/>
</dbReference>
<feature type="region of interest" description="Disordered" evidence="1">
    <location>
        <begin position="44"/>
        <end position="68"/>
    </location>
</feature>
<sequence>MLLEFGSCTVENHGRHCQLTELNTEQWVPRARDLDFTTWKSETMEQQLQPQLPKSSLCVNQGEDEDEDEEAGVGLLTRHPTNRVRAAITICGELAPSPASALTIGTTSHHSIQEDEDEAIAGDIRRNEEPVDETEKGDAFKREGEGNGNILHFDKFQGTKSINRFYEIPKVLTTETNHQQVENVDGPGFFGLSSALVGQLNEETNESVNHFDSVIKVDTNADLVGEVEEDLMELDVKSVLDKQSTHDLYCPNCNSCITRKVILVRRKPKFSNIRHKPKHLKKPNSTDDGFSGCTPEIDADVSPILALGEQNNGREQEQEAFSCFSCFSLFIPIGNGCFKIFQFFTQGRQNELTQGPQDISQREHTQSPQERNQGDNTQSTQGKILSENTRSPHKINQMERAQKSQGISQNENTEPPQKVSDNETAQSPEKGSQEERTCIVLTI</sequence>
<gene>
    <name evidence="2" type="ORF">V6N12_037636</name>
</gene>
<evidence type="ECO:0000256" key="1">
    <source>
        <dbReference type="SAM" id="MobiDB-lite"/>
    </source>
</evidence>